<evidence type="ECO:0000313" key="13">
    <source>
        <dbReference type="Proteomes" id="UP000663829"/>
    </source>
</evidence>
<dbReference type="Gene3D" id="3.40.50.720">
    <property type="entry name" value="NAD(P)-binding Rossmann-like Domain"/>
    <property type="match status" value="1"/>
</dbReference>
<dbReference type="Pfam" id="PF13561">
    <property type="entry name" value="adh_short_C2"/>
    <property type="match status" value="1"/>
</dbReference>
<dbReference type="Proteomes" id="UP000663829">
    <property type="component" value="Unassembled WGS sequence"/>
</dbReference>
<name>A0A814KUZ9_9BILA</name>
<dbReference type="Proteomes" id="UP000681722">
    <property type="component" value="Unassembled WGS sequence"/>
</dbReference>
<evidence type="ECO:0000256" key="6">
    <source>
        <dbReference type="ARBA" id="ARBA00023027"/>
    </source>
</evidence>
<dbReference type="InterPro" id="IPR014358">
    <property type="entry name" value="Enoyl-ACP_Rdtase_NADH"/>
</dbReference>
<evidence type="ECO:0000313" key="10">
    <source>
        <dbReference type="EMBL" id="CAF1057041.1"/>
    </source>
</evidence>
<dbReference type="SUPFAM" id="SSF51735">
    <property type="entry name" value="NAD(P)-binding Rossmann-fold domains"/>
    <property type="match status" value="1"/>
</dbReference>
<dbReference type="PANTHER" id="PTHR43159:SF2">
    <property type="entry name" value="ENOYL-[ACYL-CARRIER-PROTEIN] REDUCTASE [NADH], CHLOROPLASTIC"/>
    <property type="match status" value="1"/>
</dbReference>
<dbReference type="InterPro" id="IPR036291">
    <property type="entry name" value="NAD(P)-bd_dom_sf"/>
</dbReference>
<evidence type="ECO:0000256" key="2">
    <source>
        <dbReference type="ARBA" id="ARBA00009233"/>
    </source>
</evidence>
<dbReference type="CDD" id="cd05372">
    <property type="entry name" value="ENR_SDR"/>
    <property type="match status" value="1"/>
</dbReference>
<sequence length="265" mass="28725">MQTNIAGLLNGKKGLVTGVANNLSISWAIAQIAKEHGADLAFTYQGEILEKRVTPLAEEVGCDFIVPCDVTDEKSLDTIFEVVKKKWGKLDFLVHSIAFADRNELKGRYIDTTLPNFLNSMNISCYSLTALAKRAEPLMKDGGKIVTLTYYGAQKVVPNYNVMGLAKAALEASVKYLASDMGVNNIRINAISAGPIKTLASSGINDFKSMLSMHENTAPLRKNTTQRDVAGAALYLLSDLSSRVTGEIHYVDCGFNTTIGPSQPK</sequence>
<dbReference type="FunFam" id="3.40.50.720:FF:000054">
    <property type="entry name" value="Enoyl-[acyl-carrier-protein] reductase [NADH]"/>
    <property type="match status" value="1"/>
</dbReference>
<dbReference type="AlphaFoldDB" id="A0A814KUZ9"/>
<dbReference type="EMBL" id="CAJNOK010000191">
    <property type="protein sequence ID" value="CAF0735867.1"/>
    <property type="molecule type" value="Genomic_DNA"/>
</dbReference>
<evidence type="ECO:0000256" key="8">
    <source>
        <dbReference type="ARBA" id="ARBA00023160"/>
    </source>
</evidence>
<proteinExistence type="inferred from homology"/>
<evidence type="ECO:0000256" key="1">
    <source>
        <dbReference type="ARBA" id="ARBA00005194"/>
    </source>
</evidence>
<protein>
    <recommendedName>
        <fullName evidence="14">Enoyl-[acyl-carrier-protein] reductase (NADH)</fullName>
    </recommendedName>
</protein>
<evidence type="ECO:0000256" key="3">
    <source>
        <dbReference type="ARBA" id="ARBA00022516"/>
    </source>
</evidence>
<evidence type="ECO:0000256" key="7">
    <source>
        <dbReference type="ARBA" id="ARBA00023098"/>
    </source>
</evidence>
<keyword evidence="4" id="KW-0276">Fatty acid metabolism</keyword>
<dbReference type="GO" id="GO:0006633">
    <property type="term" value="P:fatty acid biosynthetic process"/>
    <property type="evidence" value="ECO:0007669"/>
    <property type="project" value="UniProtKB-KW"/>
</dbReference>
<dbReference type="InterPro" id="IPR002347">
    <property type="entry name" value="SDR_fam"/>
</dbReference>
<dbReference type="EMBL" id="CAJOBC010004391">
    <property type="protein sequence ID" value="CAF3825932.1"/>
    <property type="molecule type" value="Genomic_DNA"/>
</dbReference>
<gene>
    <name evidence="10" type="ORF">GPM918_LOCUS16583</name>
    <name evidence="9" type="ORF">OVA965_LOCUS1135</name>
    <name evidence="12" type="ORF">SRO942_LOCUS16583</name>
    <name evidence="11" type="ORF">TMI583_LOCUS1136</name>
</gene>
<keyword evidence="3" id="KW-0444">Lipid biosynthesis</keyword>
<accession>A0A814KUZ9</accession>
<keyword evidence="13" id="KW-1185">Reference proteome</keyword>
<dbReference type="GO" id="GO:0004318">
    <property type="term" value="F:enoyl-[acyl-carrier-protein] reductase (NADH) activity"/>
    <property type="evidence" value="ECO:0007669"/>
    <property type="project" value="InterPro"/>
</dbReference>
<dbReference type="OrthoDB" id="417891at2759"/>
<keyword evidence="7" id="KW-0443">Lipid metabolism</keyword>
<evidence type="ECO:0000313" key="11">
    <source>
        <dbReference type="EMBL" id="CAF3512575.1"/>
    </source>
</evidence>
<keyword evidence="6" id="KW-0520">NAD</keyword>
<comment type="pathway">
    <text evidence="1">Lipid metabolism; fatty acid biosynthesis.</text>
</comment>
<dbReference type="PRINTS" id="PR00081">
    <property type="entry name" value="GDHRDH"/>
</dbReference>
<comment type="similarity">
    <text evidence="2">Belongs to the short-chain dehydrogenases/reductases (SDR) family. FabI subfamily.</text>
</comment>
<dbReference type="EMBL" id="CAJNOQ010004391">
    <property type="protein sequence ID" value="CAF1057041.1"/>
    <property type="molecule type" value="Genomic_DNA"/>
</dbReference>
<dbReference type="Proteomes" id="UP000682733">
    <property type="component" value="Unassembled WGS sequence"/>
</dbReference>
<organism evidence="10 13">
    <name type="scientific">Didymodactylos carnosus</name>
    <dbReference type="NCBI Taxonomy" id="1234261"/>
    <lineage>
        <taxon>Eukaryota</taxon>
        <taxon>Metazoa</taxon>
        <taxon>Spiralia</taxon>
        <taxon>Gnathifera</taxon>
        <taxon>Rotifera</taxon>
        <taxon>Eurotatoria</taxon>
        <taxon>Bdelloidea</taxon>
        <taxon>Philodinida</taxon>
        <taxon>Philodinidae</taxon>
        <taxon>Didymodactylos</taxon>
    </lineage>
</organism>
<comment type="caution">
    <text evidence="10">The sequence shown here is derived from an EMBL/GenBank/DDBJ whole genome shotgun (WGS) entry which is preliminary data.</text>
</comment>
<keyword evidence="8" id="KW-0275">Fatty acid biosynthesis</keyword>
<evidence type="ECO:0008006" key="14">
    <source>
        <dbReference type="Google" id="ProtNLM"/>
    </source>
</evidence>
<reference evidence="10" key="1">
    <citation type="submission" date="2021-02" db="EMBL/GenBank/DDBJ databases">
        <authorList>
            <person name="Nowell W R."/>
        </authorList>
    </citation>
    <scope>NUCLEOTIDE SEQUENCE</scope>
</reference>
<dbReference type="PIRSF" id="PIRSF000094">
    <property type="entry name" value="Enoyl-ACP_rdct"/>
    <property type="match status" value="1"/>
</dbReference>
<dbReference type="PANTHER" id="PTHR43159">
    <property type="entry name" value="ENOYL-[ACYL-CARRIER-PROTEIN] REDUCTASE"/>
    <property type="match status" value="1"/>
</dbReference>
<evidence type="ECO:0000256" key="5">
    <source>
        <dbReference type="ARBA" id="ARBA00023002"/>
    </source>
</evidence>
<dbReference type="Proteomes" id="UP000677228">
    <property type="component" value="Unassembled WGS sequence"/>
</dbReference>
<dbReference type="EMBL" id="CAJOBA010000191">
    <property type="protein sequence ID" value="CAF3512575.1"/>
    <property type="molecule type" value="Genomic_DNA"/>
</dbReference>
<dbReference type="FunFam" id="1.10.8.400:FF:000001">
    <property type="entry name" value="Enoyl-[acyl-carrier-protein] reductase [NADH]"/>
    <property type="match status" value="1"/>
</dbReference>
<keyword evidence="5" id="KW-0560">Oxidoreductase</keyword>
<evidence type="ECO:0000313" key="12">
    <source>
        <dbReference type="EMBL" id="CAF3825932.1"/>
    </source>
</evidence>
<evidence type="ECO:0000313" key="9">
    <source>
        <dbReference type="EMBL" id="CAF0735867.1"/>
    </source>
</evidence>
<dbReference type="Gene3D" id="1.10.8.400">
    <property type="entry name" value="Enoyl acyl carrier protein reductase"/>
    <property type="match status" value="1"/>
</dbReference>
<evidence type="ECO:0000256" key="4">
    <source>
        <dbReference type="ARBA" id="ARBA00022832"/>
    </source>
</evidence>